<keyword evidence="7" id="KW-0539">Nucleus</keyword>
<organism evidence="11 12">
    <name type="scientific">Gadus morhua</name>
    <name type="common">Atlantic cod</name>
    <dbReference type="NCBI Taxonomy" id="8049"/>
    <lineage>
        <taxon>Eukaryota</taxon>
        <taxon>Metazoa</taxon>
        <taxon>Chordata</taxon>
        <taxon>Craniata</taxon>
        <taxon>Vertebrata</taxon>
        <taxon>Euteleostomi</taxon>
        <taxon>Actinopterygii</taxon>
        <taxon>Neopterygii</taxon>
        <taxon>Teleostei</taxon>
        <taxon>Neoteleostei</taxon>
        <taxon>Acanthomorphata</taxon>
        <taxon>Zeiogadaria</taxon>
        <taxon>Gadariae</taxon>
        <taxon>Gadiformes</taxon>
        <taxon>Gadoidei</taxon>
        <taxon>Gadidae</taxon>
        <taxon>Gadus</taxon>
    </lineage>
</organism>
<evidence type="ECO:0000313" key="12">
    <source>
        <dbReference type="Proteomes" id="UP000694546"/>
    </source>
</evidence>
<evidence type="ECO:0000256" key="5">
    <source>
        <dbReference type="ARBA" id="ARBA00023159"/>
    </source>
</evidence>
<feature type="compositionally biased region" description="Polar residues" evidence="9">
    <location>
        <begin position="158"/>
        <end position="170"/>
    </location>
</feature>
<dbReference type="Ensembl" id="ENSGMOT00000072811.1">
    <property type="protein sequence ID" value="ENSGMOP00000068657.1"/>
    <property type="gene ID" value="ENSGMOG00000025264.1"/>
</dbReference>
<evidence type="ECO:0000256" key="4">
    <source>
        <dbReference type="ARBA" id="ARBA00023015"/>
    </source>
</evidence>
<feature type="compositionally biased region" description="Pro residues" evidence="9">
    <location>
        <begin position="565"/>
        <end position="576"/>
    </location>
</feature>
<dbReference type="SUPFAM" id="SSF54928">
    <property type="entry name" value="RNA-binding domain, RBD"/>
    <property type="match status" value="1"/>
</dbReference>
<feature type="compositionally biased region" description="Basic residues" evidence="9">
    <location>
        <begin position="332"/>
        <end position="341"/>
    </location>
</feature>
<feature type="domain" description="RRM" evidence="10">
    <location>
        <begin position="1194"/>
        <end position="1271"/>
    </location>
</feature>
<dbReference type="SMART" id="SM00360">
    <property type="entry name" value="RRM"/>
    <property type="match status" value="1"/>
</dbReference>
<dbReference type="GeneID" id="115559542"/>
<protein>
    <submittedName>
        <fullName evidence="11">PPARG related coactivator 1</fullName>
    </submittedName>
</protein>
<dbReference type="RefSeq" id="XP_030234221.1">
    <property type="nucleotide sequence ID" value="XM_030378361.1"/>
</dbReference>
<keyword evidence="2" id="KW-0597">Phosphoprotein</keyword>
<dbReference type="GO" id="GO:0005634">
    <property type="term" value="C:nucleus"/>
    <property type="evidence" value="ECO:0007669"/>
    <property type="project" value="UniProtKB-SubCell"/>
</dbReference>
<dbReference type="OrthoDB" id="10047851at2759"/>
<reference evidence="11" key="1">
    <citation type="submission" date="2025-08" db="UniProtKB">
        <authorList>
            <consortium name="Ensembl"/>
        </authorList>
    </citation>
    <scope>IDENTIFICATION</scope>
</reference>
<evidence type="ECO:0000256" key="1">
    <source>
        <dbReference type="ARBA" id="ARBA00004123"/>
    </source>
</evidence>
<evidence type="ECO:0000256" key="9">
    <source>
        <dbReference type="SAM" id="MobiDB-lite"/>
    </source>
</evidence>
<reference evidence="11" key="2">
    <citation type="submission" date="2025-09" db="UniProtKB">
        <authorList>
            <consortium name="Ensembl"/>
        </authorList>
    </citation>
    <scope>IDENTIFICATION</scope>
</reference>
<proteinExistence type="predicted"/>
<feature type="compositionally biased region" description="Basic and acidic residues" evidence="9">
    <location>
        <begin position="322"/>
        <end position="331"/>
    </location>
</feature>
<dbReference type="GeneTree" id="ENSGT00950000183137"/>
<keyword evidence="12" id="KW-1185">Reference proteome</keyword>
<feature type="compositionally biased region" description="Basic residues" evidence="9">
    <location>
        <begin position="1093"/>
        <end position="1105"/>
    </location>
</feature>
<feature type="compositionally biased region" description="Pro residues" evidence="9">
    <location>
        <begin position="988"/>
        <end position="1019"/>
    </location>
</feature>
<name>A0A8C5D195_GADMO</name>
<gene>
    <name evidence="11" type="primary">pprc1</name>
</gene>
<feature type="region of interest" description="Disordered" evidence="9">
    <location>
        <begin position="982"/>
        <end position="1187"/>
    </location>
</feature>
<feature type="compositionally biased region" description="Low complexity" evidence="9">
    <location>
        <begin position="1133"/>
        <end position="1144"/>
    </location>
</feature>
<feature type="compositionally biased region" description="Low complexity" evidence="9">
    <location>
        <begin position="649"/>
        <end position="662"/>
    </location>
</feature>
<feature type="region of interest" description="Disordered" evidence="9">
    <location>
        <begin position="125"/>
        <end position="170"/>
    </location>
</feature>
<keyword evidence="4" id="KW-0805">Transcription regulation</keyword>
<dbReference type="InterPro" id="IPR000504">
    <property type="entry name" value="RRM_dom"/>
</dbReference>
<dbReference type="OMA" id="WHRAREQ"/>
<dbReference type="GO" id="GO:0045944">
    <property type="term" value="P:positive regulation of transcription by RNA polymerase II"/>
    <property type="evidence" value="ECO:0007669"/>
    <property type="project" value="TreeGrafter"/>
</dbReference>
<dbReference type="InterPro" id="IPR035979">
    <property type="entry name" value="RBD_domain_sf"/>
</dbReference>
<feature type="compositionally biased region" description="Polar residues" evidence="9">
    <location>
        <begin position="484"/>
        <end position="506"/>
    </location>
</feature>
<dbReference type="GO" id="GO:0003723">
    <property type="term" value="F:RNA binding"/>
    <property type="evidence" value="ECO:0007669"/>
    <property type="project" value="UniProtKB-UniRule"/>
</dbReference>
<keyword evidence="6" id="KW-0804">Transcription</keyword>
<keyword evidence="3 8" id="KW-0694">RNA-binding</keyword>
<evidence type="ECO:0000256" key="6">
    <source>
        <dbReference type="ARBA" id="ARBA00023163"/>
    </source>
</evidence>
<accession>A0A8C5D195</accession>
<dbReference type="PROSITE" id="PS50102">
    <property type="entry name" value="RRM"/>
    <property type="match status" value="1"/>
</dbReference>
<dbReference type="PANTHER" id="PTHR15528">
    <property type="entry name" value="PEROXISOME PROLIFERATOR ACTIVATED RECEPTOR GAMMA COACTIVATOR 1 PGC-1 -RELATED"/>
    <property type="match status" value="1"/>
</dbReference>
<feature type="region of interest" description="Disordered" evidence="9">
    <location>
        <begin position="311"/>
        <end position="341"/>
    </location>
</feature>
<evidence type="ECO:0000256" key="3">
    <source>
        <dbReference type="ARBA" id="ARBA00022884"/>
    </source>
</evidence>
<feature type="region of interest" description="Disordered" evidence="9">
    <location>
        <begin position="632"/>
        <end position="722"/>
    </location>
</feature>
<feature type="compositionally biased region" description="Polar residues" evidence="9">
    <location>
        <begin position="679"/>
        <end position="689"/>
    </location>
</feature>
<dbReference type="Proteomes" id="UP000694546">
    <property type="component" value="Chromosome 15"/>
</dbReference>
<evidence type="ECO:0000259" key="10">
    <source>
        <dbReference type="PROSITE" id="PS50102"/>
    </source>
</evidence>
<comment type="subcellular location">
    <subcellularLocation>
        <location evidence="1">Nucleus</location>
    </subcellularLocation>
</comment>
<feature type="compositionally biased region" description="Low complexity" evidence="9">
    <location>
        <begin position="1110"/>
        <end position="1125"/>
    </location>
</feature>
<feature type="compositionally biased region" description="Low complexity" evidence="9">
    <location>
        <begin position="1082"/>
        <end position="1092"/>
    </location>
</feature>
<sequence>MAARWGAGEELLTACNLDYFATDTLHEDVDLDTGETLEAFEGCLGPSILSMFEDVPTGEVKGLDDESEATLLTALTEILDNVDDETLSPFDMLPDSDLLSGQRAREHSPLRRLLCLSRSPPEKDTICNMRTLSSGKSLPRPPAGSVQRSDGEEEDDGSLSQSPTRLLSSPDQELLDWGGLSLPLPFSIESEDDTEGLSVSLGDLVRHMHPYCMAVCVDNGEGEQMLPEGGILLEVVDQGEHGEPILAIPDLGLPLALLQNTLEMEQHVPDESDRAATESCEEIVVDDTTTTGAEMKAEIIAASVLHREKANCERNKKHKAPRIKEIREKSPPRRKRDRKVRTLPEPVEGRILRSGVSRNAADELQQKLKKTIKVKKSVPLVTDVSDSTCTSSKHKSLNACQKPTEVTKLSLPRENRVNTKAVTARNSVPVRASPVRSPPSRPIPTVALIPPSEGARPAASPTKQEVLSPAVTAAHPIPGVVPVSTDSCSSADAPTTPEALQTNGTADQPAAPEGDHVPAAAPEPKPKSLSLAEYRRLRQQKKPAPIEKQEGNSTRWPSLQEPPKELPPIPCLPDPSPQETRRPAPASGKKEVEEVKPAWQPTGPGAPPTPEALLAPPAYMVASSTKAGAATLIFKRQQQSVPHPPQHRAAAAGSSPVKSSSPGPQPNASPEKPCVPRNSVPTPTPCSKPSESKPARPPSQPVTPSSLVGSAMPAKATSESLRTIAAPMSAKIAANANAQVGPKTPAATSGSDPVAAASKFANSAGVRAQPCLAVQASNPSQDMKALPVKAGAQQYGPTSVPPMKKKTASQALIEAFTSEIGIEAADLTSLLEQFEETQAKEKRCVPEVSGRAVTVGNSSVVLPAEKTAVERVKANDLSSSAALTPPATPPQQRWKPLAPVSLLGKSRASRPTPTKVIRIEAQPLPSVKGRSTPATLAPAPEWALMDHDYCLPSSTAPPGDHGQRWNVKQQPNITIRAVTQLQAATTGPPGPAPPRTTTPAPATGPPEAPLKKAPPPPADPALSCSALETPDASPARPESPRPECTGRSHRRRSESRSPGPRTFPKERKRGRSSKRLAPRPASSSESDCNSSRSRSRSPPAKKYRARHSESSSSSSSCSSRSSSRSPPRRRRYSYSSSRSGSWSRSRSRSRSPQRSAEWQRNVYSPSYRPTYRHTSVESSEDVKRRKQQAIDERRVVYVGRIRGTMTQNELRERFSIYGEIEDCTLHFREQGDNYGFVTYYDTKNAFTAIENGGKLRKPDELPFDLCFGGRRQFCKTSYADLDSNKEYDSLPSKGKFHALDFDTLLKQAKKTQKR</sequence>
<keyword evidence="5" id="KW-0010">Activator</keyword>
<dbReference type="GO" id="GO:0003712">
    <property type="term" value="F:transcription coregulator activity"/>
    <property type="evidence" value="ECO:0007669"/>
    <property type="project" value="InterPro"/>
</dbReference>
<evidence type="ECO:0000256" key="8">
    <source>
        <dbReference type="PROSITE-ProRule" id="PRU00176"/>
    </source>
</evidence>
<dbReference type="Gene3D" id="3.30.70.330">
    <property type="match status" value="1"/>
</dbReference>
<feature type="compositionally biased region" description="Basic residues" evidence="9">
    <location>
        <begin position="1066"/>
        <end position="1077"/>
    </location>
</feature>
<dbReference type="PANTHER" id="PTHR15528:SF5">
    <property type="entry name" value="PEROXISOME PROLIFERATOR-ACTIVATED RECEPTOR GAMMA COACTIVATOR-RELATED PROTEIN 1"/>
    <property type="match status" value="1"/>
</dbReference>
<dbReference type="InterPro" id="IPR034605">
    <property type="entry name" value="PGC-1"/>
</dbReference>
<evidence type="ECO:0000256" key="2">
    <source>
        <dbReference type="ARBA" id="ARBA00022553"/>
    </source>
</evidence>
<dbReference type="InterPro" id="IPR012677">
    <property type="entry name" value="Nucleotide-bd_a/b_plait_sf"/>
</dbReference>
<evidence type="ECO:0000256" key="7">
    <source>
        <dbReference type="ARBA" id="ARBA00023242"/>
    </source>
</evidence>
<feature type="region of interest" description="Disordered" evidence="9">
    <location>
        <begin position="428"/>
        <end position="613"/>
    </location>
</feature>
<dbReference type="Pfam" id="PF00076">
    <property type="entry name" value="RRM_1"/>
    <property type="match status" value="1"/>
</dbReference>
<evidence type="ECO:0000313" key="11">
    <source>
        <dbReference type="Ensembl" id="ENSGMOP00000068657.1"/>
    </source>
</evidence>